<dbReference type="InParanoid" id="A0A672ZWZ7"/>
<comment type="similarity">
    <text evidence="1">Belongs to the UPF0449 family.</text>
</comment>
<dbReference type="Ensembl" id="ENSSORT00005021584.1">
    <property type="protein sequence ID" value="ENSSORP00005020957.1"/>
    <property type="gene ID" value="ENSSORG00005010233.1"/>
</dbReference>
<dbReference type="GeneID" id="115418581"/>
<reference evidence="4" key="2">
    <citation type="submission" date="2025-08" db="UniProtKB">
        <authorList>
            <consortium name="Ensembl"/>
        </authorList>
    </citation>
    <scope>IDENTIFICATION</scope>
</reference>
<evidence type="ECO:0000313" key="4">
    <source>
        <dbReference type="Ensembl" id="ENSSORP00005020957.1"/>
    </source>
</evidence>
<feature type="compositionally biased region" description="Basic residues" evidence="3">
    <location>
        <begin position="1"/>
        <end position="11"/>
    </location>
</feature>
<dbReference type="CTD" id="118225840"/>
<dbReference type="OrthoDB" id="6129359at2759"/>
<name>A0A672ZWZ7_9TELE</name>
<reference evidence="4" key="3">
    <citation type="submission" date="2025-09" db="UniProtKB">
        <authorList>
            <consortium name="Ensembl"/>
        </authorList>
    </citation>
    <scope>IDENTIFICATION</scope>
</reference>
<dbReference type="InterPro" id="IPR028227">
    <property type="entry name" value="UPF0449"/>
</dbReference>
<dbReference type="Proteomes" id="UP000472271">
    <property type="component" value="Chromosome 4"/>
</dbReference>
<proteinExistence type="inferred from homology"/>
<evidence type="ECO:0000313" key="5">
    <source>
        <dbReference type="Proteomes" id="UP000472271"/>
    </source>
</evidence>
<evidence type="ECO:0000256" key="1">
    <source>
        <dbReference type="ARBA" id="ARBA00006137"/>
    </source>
</evidence>
<evidence type="ECO:0000256" key="3">
    <source>
        <dbReference type="SAM" id="MobiDB-lite"/>
    </source>
</evidence>
<dbReference type="PANTHER" id="PTHR34766">
    <property type="entry name" value="UPF0449 PROTEIN C19ORF25"/>
    <property type="match status" value="1"/>
</dbReference>
<protein>
    <submittedName>
        <fullName evidence="4">Uncharacterized protein</fullName>
    </submittedName>
</protein>
<gene>
    <name evidence="4" type="primary">c4h19orf25</name>
</gene>
<accession>A0A672ZWZ7</accession>
<sequence>MNLGSKGKKRSVLPSRPDPPTVDQILEDISQAPSNDPIFSILEKIGQDSPRSSPDSDTELKFQQCRRFVELNQQLQEAQKRLLLQRAELQTAGEQLERDVAEVKGRAL</sequence>
<evidence type="ECO:0000256" key="2">
    <source>
        <dbReference type="SAM" id="Coils"/>
    </source>
</evidence>
<dbReference type="Pfam" id="PF15136">
    <property type="entry name" value="UPF0449"/>
    <property type="match status" value="1"/>
</dbReference>
<keyword evidence="5" id="KW-1185">Reference proteome</keyword>
<dbReference type="AlphaFoldDB" id="A0A672ZWZ7"/>
<dbReference type="RefSeq" id="XP_029988947.1">
    <property type="nucleotide sequence ID" value="XM_030133087.1"/>
</dbReference>
<dbReference type="PANTHER" id="PTHR34766:SF1">
    <property type="entry name" value="UPF0449 PROTEIN C19ORF25"/>
    <property type="match status" value="1"/>
</dbReference>
<feature type="region of interest" description="Disordered" evidence="3">
    <location>
        <begin position="1"/>
        <end position="23"/>
    </location>
</feature>
<reference evidence="4" key="1">
    <citation type="submission" date="2019-06" db="EMBL/GenBank/DDBJ databases">
        <authorList>
            <consortium name="Wellcome Sanger Institute Data Sharing"/>
        </authorList>
    </citation>
    <scope>NUCLEOTIDE SEQUENCE [LARGE SCALE GENOMIC DNA]</scope>
</reference>
<keyword evidence="2" id="KW-0175">Coiled coil</keyword>
<organism evidence="4 5">
    <name type="scientific">Sphaeramia orbicularis</name>
    <name type="common">orbiculate cardinalfish</name>
    <dbReference type="NCBI Taxonomy" id="375764"/>
    <lineage>
        <taxon>Eukaryota</taxon>
        <taxon>Metazoa</taxon>
        <taxon>Chordata</taxon>
        <taxon>Craniata</taxon>
        <taxon>Vertebrata</taxon>
        <taxon>Euteleostomi</taxon>
        <taxon>Actinopterygii</taxon>
        <taxon>Neopterygii</taxon>
        <taxon>Teleostei</taxon>
        <taxon>Neoteleostei</taxon>
        <taxon>Acanthomorphata</taxon>
        <taxon>Gobiaria</taxon>
        <taxon>Kurtiformes</taxon>
        <taxon>Apogonoidei</taxon>
        <taxon>Apogonidae</taxon>
        <taxon>Apogoninae</taxon>
        <taxon>Sphaeramia</taxon>
    </lineage>
</organism>
<dbReference type="RefSeq" id="XP_029988948.1">
    <property type="nucleotide sequence ID" value="XM_030133088.1"/>
</dbReference>
<feature type="coiled-coil region" evidence="2">
    <location>
        <begin position="68"/>
        <end position="106"/>
    </location>
</feature>
<dbReference type="RefSeq" id="XP_029988949.1">
    <property type="nucleotide sequence ID" value="XM_030133089.1"/>
</dbReference>